<dbReference type="GO" id="GO:0016990">
    <property type="term" value="F:arginine deiminase activity"/>
    <property type="evidence" value="ECO:0007669"/>
    <property type="project" value="UniProtKB-UniRule"/>
</dbReference>
<evidence type="ECO:0000313" key="8">
    <source>
        <dbReference type="EMBL" id="QBP18227.1"/>
    </source>
</evidence>
<evidence type="ECO:0000256" key="3">
    <source>
        <dbReference type="ARBA" id="ARBA00022503"/>
    </source>
</evidence>
<dbReference type="KEGG" id="lji:ELX58_03550"/>
<dbReference type="PANTHER" id="PTHR47271">
    <property type="entry name" value="ARGININE DEIMINASE"/>
    <property type="match status" value="1"/>
</dbReference>
<evidence type="ECO:0000256" key="7">
    <source>
        <dbReference type="PIRSR" id="PIRSR006356-1"/>
    </source>
</evidence>
<dbReference type="EC" id="3.5.3.6" evidence="6"/>
<dbReference type="GO" id="GO:0005737">
    <property type="term" value="C:cytoplasm"/>
    <property type="evidence" value="ECO:0007669"/>
    <property type="project" value="UniProtKB-SubCell"/>
</dbReference>
<name>A0A4P6ZL19_9LACO</name>
<protein>
    <recommendedName>
        <fullName evidence="6">Arginine deiminase</fullName>
        <shortName evidence="6">ADI</shortName>
        <ecNumber evidence="6">3.5.3.6</ecNumber>
    </recommendedName>
    <alternativeName>
        <fullName evidence="6">Arginine dihydrolase</fullName>
        <shortName evidence="6">AD</shortName>
    </alternativeName>
</protein>
<dbReference type="PRINTS" id="PR01466">
    <property type="entry name" value="ARGDEIMINASE"/>
</dbReference>
<dbReference type="HAMAP" id="MF_00242">
    <property type="entry name" value="Arg_deiminase"/>
    <property type="match status" value="1"/>
</dbReference>
<dbReference type="RefSeq" id="WP_133441788.1">
    <property type="nucleotide sequence ID" value="NZ_CP034726.1"/>
</dbReference>
<keyword evidence="3 6" id="KW-0056">Arginine metabolism</keyword>
<comment type="similarity">
    <text evidence="2 6">Belongs to the arginine deiminase family.</text>
</comment>
<evidence type="ECO:0000313" key="9">
    <source>
        <dbReference type="Proteomes" id="UP000294321"/>
    </source>
</evidence>
<dbReference type="Gene3D" id="1.10.3930.10">
    <property type="entry name" value="Arginine deiminase"/>
    <property type="match status" value="1"/>
</dbReference>
<dbReference type="Pfam" id="PF02274">
    <property type="entry name" value="ADI"/>
    <property type="match status" value="1"/>
</dbReference>
<dbReference type="Proteomes" id="UP000294321">
    <property type="component" value="Chromosome"/>
</dbReference>
<sequence>MLDHLINVNSEIGKLKVVMVHRPGKEIENFTPEMMHRILFDETPDLWIAQKEHDYFAKVLKDHGTKVLYIEQLAAQSLTSPEIKNRFLERMLNESGYPKGTVHDALKAYLFPMASQKMINTIIAGVRKTDVDLKPVKHSFDDAEHVGYPFYMDPMPNLYFTRDTSACIGNGLSINRMTFPVRRRESLFNDLIIKHHPLFKSQHIPLWRTRNHYHTHIEGGDEEVLNNHVMAIGISQRTSIGAIKGIALRLFKHSHFDTILTVLIPHNHALMHLDTVFTMINYDQFTVYPGILKNNAISTWTITPDGKGGLHYQYDDNLKRALKRVLHLDEIDLIMTGNGDPIVAPREQWNDGTNTLAIAPGVVVTYDRNYVSNLILEKHGLNVITIPSSELSRGRGGPRCMSCPIYREDLKQQ</sequence>
<dbReference type="OrthoDB" id="9807502at2"/>
<dbReference type="AlphaFoldDB" id="A0A4P6ZL19"/>
<evidence type="ECO:0000256" key="1">
    <source>
        <dbReference type="ARBA" id="ARBA00005213"/>
    </source>
</evidence>
<reference evidence="9" key="1">
    <citation type="submission" date="2018-12" db="EMBL/GenBank/DDBJ databases">
        <title>A new species of lactobacillus.</title>
        <authorList>
            <person name="Jian Y."/>
            <person name="Xin L."/>
            <person name="Hong Z.J."/>
            <person name="Ming L.Z."/>
            <person name="Hong X.Z."/>
        </authorList>
    </citation>
    <scope>NUCLEOTIDE SEQUENCE [LARGE SCALE GENOMIC DNA]</scope>
    <source>
        <strain evidence="9">HSLZ-75</strain>
    </source>
</reference>
<dbReference type="PIRSF" id="PIRSF006356">
    <property type="entry name" value="Arg_deiminase"/>
    <property type="match status" value="1"/>
</dbReference>
<keyword evidence="6" id="KW-0963">Cytoplasm</keyword>
<evidence type="ECO:0000256" key="6">
    <source>
        <dbReference type="HAMAP-Rule" id="MF_00242"/>
    </source>
</evidence>
<comment type="pathway">
    <text evidence="1 6">Amino-acid degradation; L-arginine degradation via ADI pathway; carbamoyl phosphate from L-arginine: step 1/2.</text>
</comment>
<keyword evidence="9" id="KW-1185">Reference proteome</keyword>
<evidence type="ECO:0000256" key="2">
    <source>
        <dbReference type="ARBA" id="ARBA00010206"/>
    </source>
</evidence>
<dbReference type="GO" id="GO:0019546">
    <property type="term" value="P:L-arginine deiminase pathway"/>
    <property type="evidence" value="ECO:0007669"/>
    <property type="project" value="TreeGrafter"/>
</dbReference>
<gene>
    <name evidence="6" type="primary">arcA</name>
    <name evidence="8" type="ORF">ELX58_03550</name>
</gene>
<dbReference type="NCBIfam" id="NF002381">
    <property type="entry name" value="PRK01388.1"/>
    <property type="match status" value="1"/>
</dbReference>
<dbReference type="PANTHER" id="PTHR47271:SF2">
    <property type="entry name" value="ARGININE DEIMINASE"/>
    <property type="match status" value="1"/>
</dbReference>
<comment type="subcellular location">
    <subcellularLocation>
        <location evidence="6">Cytoplasm</location>
    </subcellularLocation>
</comment>
<evidence type="ECO:0000256" key="4">
    <source>
        <dbReference type="ARBA" id="ARBA00022801"/>
    </source>
</evidence>
<comment type="catalytic activity">
    <reaction evidence="5 6">
        <text>L-arginine + H2O = L-citrulline + NH4(+)</text>
        <dbReference type="Rhea" id="RHEA:19597"/>
        <dbReference type="ChEBI" id="CHEBI:15377"/>
        <dbReference type="ChEBI" id="CHEBI:28938"/>
        <dbReference type="ChEBI" id="CHEBI:32682"/>
        <dbReference type="ChEBI" id="CHEBI:57743"/>
        <dbReference type="EC" id="3.5.3.6"/>
    </reaction>
</comment>
<dbReference type="UniPathway" id="UPA00254">
    <property type="reaction ID" value="UER00364"/>
</dbReference>
<organism evidence="8 9">
    <name type="scientific">Acetilactobacillus jinshanensis</name>
    <dbReference type="NCBI Taxonomy" id="1720083"/>
    <lineage>
        <taxon>Bacteria</taxon>
        <taxon>Bacillati</taxon>
        <taxon>Bacillota</taxon>
        <taxon>Bacilli</taxon>
        <taxon>Lactobacillales</taxon>
        <taxon>Lactobacillaceae</taxon>
        <taxon>Acetilactobacillus</taxon>
    </lineage>
</organism>
<evidence type="ECO:0000256" key="5">
    <source>
        <dbReference type="ARBA" id="ARBA00049429"/>
    </source>
</evidence>
<keyword evidence="4 6" id="KW-0378">Hydrolase</keyword>
<dbReference type="EMBL" id="CP034726">
    <property type="protein sequence ID" value="QBP18227.1"/>
    <property type="molecule type" value="Genomic_DNA"/>
</dbReference>
<proteinExistence type="inferred from homology"/>
<dbReference type="SUPFAM" id="SSF55909">
    <property type="entry name" value="Pentein"/>
    <property type="match status" value="1"/>
</dbReference>
<accession>A0A4P6ZL19</accession>
<dbReference type="Gene3D" id="3.75.10.10">
    <property type="entry name" value="L-arginine/glycine Amidinotransferase, Chain A"/>
    <property type="match status" value="1"/>
</dbReference>
<dbReference type="InterPro" id="IPR003876">
    <property type="entry name" value="Arg_deiminase"/>
</dbReference>
<feature type="active site" description="Amidino-cysteine intermediate" evidence="6 7">
    <location>
        <position position="400"/>
    </location>
</feature>